<dbReference type="AlphaFoldDB" id="A0A0F7UWG7"/>
<reference evidence="5" key="1">
    <citation type="journal article" date="2015" name="PLoS ONE">
        <title>Comprehensive Evaluation of Toxoplasma gondii VEG and Neospora caninum LIV Genomes with Tachyzoite Stage Transcriptome and Proteome Defines Novel Transcript Features.</title>
        <authorList>
            <person name="Ramaprasad A."/>
            <person name="Mourier T."/>
            <person name="Naeem R."/>
            <person name="Malas T.B."/>
            <person name="Moussa E."/>
            <person name="Panigrahi A."/>
            <person name="Vermont S.J."/>
            <person name="Otto T.D."/>
            <person name="Wastling J."/>
            <person name="Pain A."/>
        </authorList>
    </citation>
    <scope>NUCLEOTIDE SEQUENCE</scope>
    <source>
        <strain evidence="5">VEG</strain>
    </source>
</reference>
<feature type="signal peptide" evidence="3">
    <location>
        <begin position="1"/>
        <end position="26"/>
    </location>
</feature>
<sequence>MGHPPPWTASPLFFLLLFWHAPPSLVSSCLHAGHALHVHPAHNPSLPPLSLPSDRPGAAGDGQTGASLVHNARAALPLCASRVFAGGALQPSTAVPPRTQPLHRCARRYAPSGRLLLKPRLGLKALPIHEVAEGRAEQEDRARPPDPSVSGRTLTCVTLRTKETCNDADCGGLACRTGNATIAGRGARASDGRQPPTKQEGVFPVATSFRFSSRSLRSSTPLSRYFLSSSPSENKFEFHHFLSYTVTAELPTSAFTFVDAPQSLTSCADVWSHPCRAFVFFPLQRSRTSVGFSPSSHSIRPSPRRWFSSVNLCALRASFGSIASSCSSPVGPDHSSLTAVAITRAVRCFPSHSAPFPPSSSCDLLSASSPSHASLPACSASASSSSPPSRARPTVCLYVPRTHSPRPPRSVGSAASPSSGGPRVSQSEGTPSGPVDSPLSPTSRGSCSYSTPSVSCPGGLLLSLPSVSPVSLSTSLRHFLVSYTSPFPARSLPLIFVDAGLSLASDASLHAARPVGLSQEHRETCASALGSLIDTAVASNAVAQTSCECRPRGLPIVYSPRLVPPSFPRNHCLQPQKLGRLFSFLTHPSGASNLRTPESGVTKTWEAREAEIAKATSGVEGSHEFRWDYVTVHSDLRPKRLNSDHPVTKAGIGVGENRGREKNGEDGRPSEAGCEKSTSPSHALSPSASVPHGPVDATRQNGCGRDDPPRCTHPAGVQVTAGNELNRNPLLAGSHDQHMDSTRATLGTSVSSCFSLFSPIHDADVTRAWLQVVHAPEYVCAASAAVLSEEEERKIGFPVTKGYADKSLAEVSSTVLGTWLAFHFGLACVVGGGTHHAKTDSGGKFCVFNDVAVAAALALKQGIAERILILDLDVHQGDGTAEIFSNEPRVKTVSIHCEDNFPFPKAQSDVDIGLPAGTGDEVYLRQLNEVLPRVLLEHRPTLILYVAGVDIHEQDTFGNFQITDAGLRMREELVFSHCLRYNQAILHTCHPVAICSVVAGGYSDDIAHTVRRHAILFQTAARFWKDRRYPEFYRPPYKAWSSE</sequence>
<feature type="domain" description="Histone deacetylase" evidence="4">
    <location>
        <begin position="760"/>
        <end position="1010"/>
    </location>
</feature>
<proteinExistence type="predicted"/>
<dbReference type="GO" id="GO:0040029">
    <property type="term" value="P:epigenetic regulation of gene expression"/>
    <property type="evidence" value="ECO:0007669"/>
    <property type="project" value="TreeGrafter"/>
</dbReference>
<feature type="compositionally biased region" description="Basic and acidic residues" evidence="2">
    <location>
        <begin position="657"/>
        <end position="669"/>
    </location>
</feature>
<accession>A0A0F7UWG7</accession>
<dbReference type="SUPFAM" id="SSF52768">
    <property type="entry name" value="Arginase/deacetylase"/>
    <property type="match status" value="1"/>
</dbReference>
<name>A0A0F7UWG7_TOXGV</name>
<evidence type="ECO:0000256" key="2">
    <source>
        <dbReference type="SAM" id="MobiDB-lite"/>
    </source>
</evidence>
<dbReference type="PANTHER" id="PTHR10625:SF19">
    <property type="entry name" value="HISTONE DEACETYLASE 12"/>
    <property type="match status" value="1"/>
</dbReference>
<dbReference type="EMBL" id="LN714497">
    <property type="protein sequence ID" value="CEL74522.1"/>
    <property type="molecule type" value="Genomic_DNA"/>
</dbReference>
<feature type="chain" id="PRO_5002523429" evidence="3">
    <location>
        <begin position="27"/>
        <end position="1043"/>
    </location>
</feature>
<gene>
    <name evidence="5" type="ORF">BN1205_076650</name>
</gene>
<feature type="region of interest" description="Disordered" evidence="2">
    <location>
        <begin position="399"/>
        <end position="446"/>
    </location>
</feature>
<protein>
    <submittedName>
        <fullName evidence="5">Histone deacetylase, putative</fullName>
    </submittedName>
</protein>
<dbReference type="PANTHER" id="PTHR10625">
    <property type="entry name" value="HISTONE DEACETYLASE HDAC1-RELATED"/>
    <property type="match status" value="1"/>
</dbReference>
<evidence type="ECO:0000313" key="5">
    <source>
        <dbReference type="EMBL" id="CEL74522.1"/>
    </source>
</evidence>
<feature type="compositionally biased region" description="Basic and acidic residues" evidence="2">
    <location>
        <begin position="133"/>
        <end position="144"/>
    </location>
</feature>
<dbReference type="PRINTS" id="PR01270">
    <property type="entry name" value="HDASUPER"/>
</dbReference>
<feature type="region of interest" description="Disordered" evidence="2">
    <location>
        <begin position="638"/>
        <end position="739"/>
    </location>
</feature>
<feature type="compositionally biased region" description="Polar residues" evidence="2">
    <location>
        <begin position="676"/>
        <end position="688"/>
    </location>
</feature>
<feature type="compositionally biased region" description="Low complexity" evidence="2">
    <location>
        <begin position="409"/>
        <end position="425"/>
    </location>
</feature>
<evidence type="ECO:0000256" key="3">
    <source>
        <dbReference type="SAM" id="SignalP"/>
    </source>
</evidence>
<evidence type="ECO:0000259" key="4">
    <source>
        <dbReference type="Pfam" id="PF00850"/>
    </source>
</evidence>
<evidence type="ECO:0000256" key="1">
    <source>
        <dbReference type="ARBA" id="ARBA00022801"/>
    </source>
</evidence>
<dbReference type="InterPro" id="IPR044150">
    <property type="entry name" value="HDAC_classIV"/>
</dbReference>
<dbReference type="GO" id="GO:0016787">
    <property type="term" value="F:hydrolase activity"/>
    <property type="evidence" value="ECO:0007669"/>
    <property type="project" value="UniProtKB-KW"/>
</dbReference>
<dbReference type="InterPro" id="IPR000286">
    <property type="entry name" value="HDACs"/>
</dbReference>
<feature type="compositionally biased region" description="Basic and acidic residues" evidence="2">
    <location>
        <begin position="638"/>
        <end position="647"/>
    </location>
</feature>
<keyword evidence="1" id="KW-0378">Hydrolase</keyword>
<keyword evidence="3" id="KW-0732">Signal</keyword>
<dbReference type="Pfam" id="PF00850">
    <property type="entry name" value="Hist_deacetyl"/>
    <property type="match status" value="1"/>
</dbReference>
<dbReference type="GO" id="GO:0004407">
    <property type="term" value="F:histone deacetylase activity"/>
    <property type="evidence" value="ECO:0007669"/>
    <property type="project" value="InterPro"/>
</dbReference>
<organism evidence="5">
    <name type="scientific">Toxoplasma gondii (strain ATCC 50861 / VEG)</name>
    <dbReference type="NCBI Taxonomy" id="432359"/>
    <lineage>
        <taxon>Eukaryota</taxon>
        <taxon>Sar</taxon>
        <taxon>Alveolata</taxon>
        <taxon>Apicomplexa</taxon>
        <taxon>Conoidasida</taxon>
        <taxon>Coccidia</taxon>
        <taxon>Eucoccidiorida</taxon>
        <taxon>Eimeriorina</taxon>
        <taxon>Sarcocystidae</taxon>
        <taxon>Toxoplasma</taxon>
    </lineage>
</organism>
<dbReference type="CDD" id="cd09993">
    <property type="entry name" value="HDAC_classIV"/>
    <property type="match status" value="1"/>
</dbReference>
<dbReference type="InterPro" id="IPR023696">
    <property type="entry name" value="Ureohydrolase_dom_sf"/>
</dbReference>
<dbReference type="InterPro" id="IPR023801">
    <property type="entry name" value="His_deacetylse_dom"/>
</dbReference>
<dbReference type="Gene3D" id="3.40.800.20">
    <property type="entry name" value="Histone deacetylase domain"/>
    <property type="match status" value="1"/>
</dbReference>
<dbReference type="InterPro" id="IPR037138">
    <property type="entry name" value="His_deacetylse_dom_sf"/>
</dbReference>
<feature type="region of interest" description="Disordered" evidence="2">
    <location>
        <begin position="133"/>
        <end position="152"/>
    </location>
</feature>